<gene>
    <name evidence="3" type="ORF">AWB66_01411</name>
</gene>
<sequence length="104" mass="10376">MSRFDSTFLRRAATAAFACSIALTSSSGFAQITSSSGSEQQENRTSAMGTQPAAANSAVHESQAPQSKDAAGTNRGATAGKGHKTEGAGGFNNGLYGTGAGSNK</sequence>
<reference evidence="3" key="1">
    <citation type="submission" date="2016-01" db="EMBL/GenBank/DDBJ databases">
        <authorList>
            <person name="Peeters Charlotte."/>
        </authorList>
    </citation>
    <scope>NUCLEOTIDE SEQUENCE</scope>
    <source>
        <strain evidence="3">LMG 22936</strain>
    </source>
</reference>
<evidence type="ECO:0000256" key="1">
    <source>
        <dbReference type="SAM" id="MobiDB-lite"/>
    </source>
</evidence>
<feature type="compositionally biased region" description="Polar residues" evidence="1">
    <location>
        <begin position="30"/>
        <end position="49"/>
    </location>
</feature>
<feature type="region of interest" description="Disordered" evidence="1">
    <location>
        <begin position="30"/>
        <end position="104"/>
    </location>
</feature>
<protein>
    <recommendedName>
        <fullName evidence="5">Beta-xylosidase</fullName>
    </recommendedName>
</protein>
<name>A0A158FYI6_9BURK</name>
<keyword evidence="4" id="KW-1185">Reference proteome</keyword>
<feature type="signal peptide" evidence="2">
    <location>
        <begin position="1"/>
        <end position="30"/>
    </location>
</feature>
<dbReference type="Proteomes" id="UP000054717">
    <property type="component" value="Unassembled WGS sequence"/>
</dbReference>
<evidence type="ECO:0000313" key="3">
    <source>
        <dbReference type="EMBL" id="SAL24948.1"/>
    </source>
</evidence>
<organism evidence="3 4">
    <name type="scientific">Caballeronia telluris</name>
    <dbReference type="NCBI Taxonomy" id="326475"/>
    <lineage>
        <taxon>Bacteria</taxon>
        <taxon>Pseudomonadati</taxon>
        <taxon>Pseudomonadota</taxon>
        <taxon>Betaproteobacteria</taxon>
        <taxon>Burkholderiales</taxon>
        <taxon>Burkholderiaceae</taxon>
        <taxon>Caballeronia</taxon>
    </lineage>
</organism>
<proteinExistence type="predicted"/>
<dbReference type="AlphaFoldDB" id="A0A158FYI6"/>
<keyword evidence="2" id="KW-0732">Signal</keyword>
<feature type="compositionally biased region" description="Gly residues" evidence="1">
    <location>
        <begin position="87"/>
        <end position="104"/>
    </location>
</feature>
<evidence type="ECO:0000313" key="4">
    <source>
        <dbReference type="Proteomes" id="UP000054717"/>
    </source>
</evidence>
<evidence type="ECO:0000256" key="2">
    <source>
        <dbReference type="SAM" id="SignalP"/>
    </source>
</evidence>
<feature type="chain" id="PRO_5011111255" description="Beta-xylosidase" evidence="2">
    <location>
        <begin position="31"/>
        <end position="104"/>
    </location>
</feature>
<evidence type="ECO:0008006" key="5">
    <source>
        <dbReference type="Google" id="ProtNLM"/>
    </source>
</evidence>
<dbReference type="EMBL" id="FCNZ02000004">
    <property type="protein sequence ID" value="SAL24948.1"/>
    <property type="molecule type" value="Genomic_DNA"/>
</dbReference>
<accession>A0A158FYI6</accession>
<comment type="caution">
    <text evidence="3">The sequence shown here is derived from an EMBL/GenBank/DDBJ whole genome shotgun (WGS) entry which is preliminary data.</text>
</comment>
<dbReference type="RefSeq" id="WP_087629565.1">
    <property type="nucleotide sequence ID" value="NZ_FCNZ02000004.1"/>
</dbReference>